<dbReference type="EMBL" id="JAAALK010000282">
    <property type="protein sequence ID" value="KAG8080906.1"/>
    <property type="molecule type" value="Genomic_DNA"/>
</dbReference>
<feature type="region of interest" description="Disordered" evidence="1">
    <location>
        <begin position="26"/>
        <end position="59"/>
    </location>
</feature>
<reference evidence="2" key="2">
    <citation type="submission" date="2021-02" db="EMBL/GenBank/DDBJ databases">
        <authorList>
            <person name="Kimball J.A."/>
            <person name="Haas M.W."/>
            <person name="Macchietto M."/>
            <person name="Kono T."/>
            <person name="Duquette J."/>
            <person name="Shao M."/>
        </authorList>
    </citation>
    <scope>NUCLEOTIDE SEQUENCE</scope>
    <source>
        <tissue evidence="2">Fresh leaf tissue</tissue>
    </source>
</reference>
<gene>
    <name evidence="2" type="ORF">GUJ93_ZPchr0007g6341</name>
</gene>
<keyword evidence="3" id="KW-1185">Reference proteome</keyword>
<accession>A0A8J5SSD5</accession>
<comment type="caution">
    <text evidence="2">The sequence shown here is derived from an EMBL/GenBank/DDBJ whole genome shotgun (WGS) entry which is preliminary data.</text>
</comment>
<evidence type="ECO:0000313" key="2">
    <source>
        <dbReference type="EMBL" id="KAG8080906.1"/>
    </source>
</evidence>
<organism evidence="2 3">
    <name type="scientific">Zizania palustris</name>
    <name type="common">Northern wild rice</name>
    <dbReference type="NCBI Taxonomy" id="103762"/>
    <lineage>
        <taxon>Eukaryota</taxon>
        <taxon>Viridiplantae</taxon>
        <taxon>Streptophyta</taxon>
        <taxon>Embryophyta</taxon>
        <taxon>Tracheophyta</taxon>
        <taxon>Spermatophyta</taxon>
        <taxon>Magnoliopsida</taxon>
        <taxon>Liliopsida</taxon>
        <taxon>Poales</taxon>
        <taxon>Poaceae</taxon>
        <taxon>BOP clade</taxon>
        <taxon>Oryzoideae</taxon>
        <taxon>Oryzeae</taxon>
        <taxon>Zizaniinae</taxon>
        <taxon>Zizania</taxon>
    </lineage>
</organism>
<evidence type="ECO:0000313" key="3">
    <source>
        <dbReference type="Proteomes" id="UP000729402"/>
    </source>
</evidence>
<protein>
    <submittedName>
        <fullName evidence="2">Uncharacterized protein</fullName>
    </submittedName>
</protein>
<dbReference type="Proteomes" id="UP000729402">
    <property type="component" value="Unassembled WGS sequence"/>
</dbReference>
<sequence length="81" mass="8270">MAKPTGLHCQVPASSLRRLGRSSLAQLLGAPSPSPPQPPRSGVGGRGHNENSFTAGQPRLVELGCGVGSNAEEGREVLAQS</sequence>
<evidence type="ECO:0000256" key="1">
    <source>
        <dbReference type="SAM" id="MobiDB-lite"/>
    </source>
</evidence>
<dbReference type="AlphaFoldDB" id="A0A8J5SSD5"/>
<proteinExistence type="predicted"/>
<name>A0A8J5SSD5_ZIZPA</name>
<reference evidence="2" key="1">
    <citation type="journal article" date="2021" name="bioRxiv">
        <title>Whole Genome Assembly and Annotation of Northern Wild Rice, Zizania palustris L., Supports a Whole Genome Duplication in the Zizania Genus.</title>
        <authorList>
            <person name="Haas M."/>
            <person name="Kono T."/>
            <person name="Macchietto M."/>
            <person name="Millas R."/>
            <person name="McGilp L."/>
            <person name="Shao M."/>
            <person name="Duquette J."/>
            <person name="Hirsch C.N."/>
            <person name="Kimball J."/>
        </authorList>
    </citation>
    <scope>NUCLEOTIDE SEQUENCE</scope>
    <source>
        <tissue evidence="2">Fresh leaf tissue</tissue>
    </source>
</reference>